<reference evidence="4 5" key="1">
    <citation type="submission" date="2019-09" db="EMBL/GenBank/DDBJ databases">
        <title>Bird 10,000 Genomes (B10K) Project - Family phase.</title>
        <authorList>
            <person name="Zhang G."/>
        </authorList>
    </citation>
    <scope>NUCLEOTIDE SEQUENCE [LARGE SCALE GENOMIC DNA]</scope>
    <source>
        <strain evidence="4">B10K-DU-029-46</strain>
    </source>
</reference>
<protein>
    <submittedName>
        <fullName evidence="4">EVI2B protein</fullName>
    </submittedName>
</protein>
<gene>
    <name evidence="4" type="primary">Evi2b</name>
    <name evidence="4" type="ORF">TURVEL_R13938</name>
</gene>
<feature type="region of interest" description="Disordered" evidence="1">
    <location>
        <begin position="156"/>
        <end position="259"/>
    </location>
</feature>
<sequence>MAKHHLTLLLFYGEIWRSLSTAAPHNVSTNIENTNSSISRTKAEKPPLPSLQAPQSPGPAAAPTPAQLPPADWEPSDGSWVAGVLIGVVLVGMLVAILIILLWKCRRRPHLTDSNWAGRSPFADGDTPDLLGDPDQVTKRSSILFMLPWKWKQDSTLEQDPAAAETPAHLPAGHTNSPVLPAASHSPELSTPTTQPHSCPQPEAPMEPPDLPPPLEWDPSSDGTNHQELSPDTEEPLPPPPPELLLEEPEESPARAAEL</sequence>
<comment type="caution">
    <text evidence="4">The sequence shown here is derived from an EMBL/GenBank/DDBJ whole genome shotgun (WGS) entry which is preliminary data.</text>
</comment>
<dbReference type="GO" id="GO:2000035">
    <property type="term" value="P:regulation of stem cell division"/>
    <property type="evidence" value="ECO:0007669"/>
    <property type="project" value="TreeGrafter"/>
</dbReference>
<feature type="region of interest" description="Disordered" evidence="1">
    <location>
        <begin position="27"/>
        <end position="73"/>
    </location>
</feature>
<evidence type="ECO:0000313" key="4">
    <source>
        <dbReference type="EMBL" id="NXU54332.1"/>
    </source>
</evidence>
<evidence type="ECO:0000256" key="1">
    <source>
        <dbReference type="SAM" id="MobiDB-lite"/>
    </source>
</evidence>
<evidence type="ECO:0000256" key="3">
    <source>
        <dbReference type="SAM" id="SignalP"/>
    </source>
</evidence>
<dbReference type="Proteomes" id="UP000582182">
    <property type="component" value="Unassembled WGS sequence"/>
</dbReference>
<feature type="signal peptide" evidence="3">
    <location>
        <begin position="1"/>
        <end position="22"/>
    </location>
</feature>
<feature type="chain" id="PRO_5029907733" evidence="3">
    <location>
        <begin position="23"/>
        <end position="259"/>
    </location>
</feature>
<accession>A0A7L3LKL6</accession>
<name>A0A7L3LKL6_9CHAR</name>
<keyword evidence="2" id="KW-0472">Membrane</keyword>
<feature type="transmembrane region" description="Helical" evidence="2">
    <location>
        <begin position="80"/>
        <end position="103"/>
    </location>
</feature>
<keyword evidence="2" id="KW-1133">Transmembrane helix</keyword>
<feature type="compositionally biased region" description="Low complexity" evidence="1">
    <location>
        <begin position="124"/>
        <end position="135"/>
    </location>
</feature>
<dbReference type="AlphaFoldDB" id="A0A7L3LKL6"/>
<evidence type="ECO:0000256" key="2">
    <source>
        <dbReference type="SAM" id="Phobius"/>
    </source>
</evidence>
<dbReference type="GO" id="GO:0045660">
    <property type="term" value="P:positive regulation of neutrophil differentiation"/>
    <property type="evidence" value="ECO:0007669"/>
    <property type="project" value="TreeGrafter"/>
</dbReference>
<dbReference type="PANTHER" id="PTHR15384">
    <property type="entry name" value="PROTEIN EVI2B"/>
    <property type="match status" value="1"/>
</dbReference>
<dbReference type="EMBL" id="VZTY01020357">
    <property type="protein sequence ID" value="NXU54332.1"/>
    <property type="molecule type" value="Genomic_DNA"/>
</dbReference>
<dbReference type="PANTHER" id="PTHR15384:SF0">
    <property type="entry name" value="PROTEIN EVI2B"/>
    <property type="match status" value="1"/>
</dbReference>
<feature type="non-terminal residue" evidence="4">
    <location>
        <position position="259"/>
    </location>
</feature>
<feature type="compositionally biased region" description="Polar residues" evidence="1">
    <location>
        <begin position="187"/>
        <end position="197"/>
    </location>
</feature>
<dbReference type="InterPro" id="IPR033239">
    <property type="entry name" value="EVI2B"/>
</dbReference>
<evidence type="ECO:0000313" key="5">
    <source>
        <dbReference type="Proteomes" id="UP000582182"/>
    </source>
</evidence>
<feature type="compositionally biased region" description="Pro residues" evidence="1">
    <location>
        <begin position="56"/>
        <end position="68"/>
    </location>
</feature>
<keyword evidence="2" id="KW-0812">Transmembrane</keyword>
<keyword evidence="3" id="KW-0732">Signal</keyword>
<keyword evidence="5" id="KW-1185">Reference proteome</keyword>
<feature type="compositionally biased region" description="Pro residues" evidence="1">
    <location>
        <begin position="202"/>
        <end position="216"/>
    </location>
</feature>
<proteinExistence type="predicted"/>
<feature type="non-terminal residue" evidence="4">
    <location>
        <position position="1"/>
    </location>
</feature>
<dbReference type="OrthoDB" id="9451284at2759"/>
<feature type="region of interest" description="Disordered" evidence="1">
    <location>
        <begin position="114"/>
        <end position="135"/>
    </location>
</feature>
<feature type="compositionally biased region" description="Low complexity" evidence="1">
    <location>
        <begin position="27"/>
        <end position="39"/>
    </location>
</feature>
<organism evidence="4 5">
    <name type="scientific">Turnix velox</name>
    <name type="common">Little buttonquail</name>
    <dbReference type="NCBI Taxonomy" id="2529409"/>
    <lineage>
        <taxon>Eukaryota</taxon>
        <taxon>Metazoa</taxon>
        <taxon>Chordata</taxon>
        <taxon>Craniata</taxon>
        <taxon>Vertebrata</taxon>
        <taxon>Euteleostomi</taxon>
        <taxon>Archelosauria</taxon>
        <taxon>Archosauria</taxon>
        <taxon>Dinosauria</taxon>
        <taxon>Saurischia</taxon>
        <taxon>Theropoda</taxon>
        <taxon>Coelurosauria</taxon>
        <taxon>Aves</taxon>
        <taxon>Neognathae</taxon>
        <taxon>Neoaves</taxon>
        <taxon>Charadriiformes</taxon>
        <taxon>Turnicidae</taxon>
        <taxon>Turnix</taxon>
    </lineage>
</organism>